<dbReference type="InterPro" id="IPR003961">
    <property type="entry name" value="FN3_dom"/>
</dbReference>
<organism evidence="3 4">
    <name type="scientific">Sousa chinensis</name>
    <name type="common">Indo-pacific humpbacked dolphin</name>
    <name type="synonym">Steno chinensis</name>
    <dbReference type="NCBI Taxonomy" id="103600"/>
    <lineage>
        <taxon>Eukaryota</taxon>
        <taxon>Metazoa</taxon>
        <taxon>Chordata</taxon>
        <taxon>Craniata</taxon>
        <taxon>Vertebrata</taxon>
        <taxon>Euteleostomi</taxon>
        <taxon>Mammalia</taxon>
        <taxon>Eutheria</taxon>
        <taxon>Laurasiatheria</taxon>
        <taxon>Artiodactyla</taxon>
        <taxon>Whippomorpha</taxon>
        <taxon>Cetacea</taxon>
        <taxon>Odontoceti</taxon>
        <taxon>Delphinidae</taxon>
        <taxon>Sousa</taxon>
    </lineage>
</organism>
<gene>
    <name evidence="3" type="ORF">DBR06_SOUSAS1510050</name>
</gene>
<evidence type="ECO:0000313" key="4">
    <source>
        <dbReference type="Proteomes" id="UP000295264"/>
    </source>
</evidence>
<evidence type="ECO:0000256" key="1">
    <source>
        <dbReference type="ARBA" id="ARBA00022737"/>
    </source>
</evidence>
<dbReference type="CDD" id="cd00063">
    <property type="entry name" value="FN3"/>
    <property type="match status" value="2"/>
</dbReference>
<comment type="caution">
    <text evidence="3">The sequence shown here is derived from an EMBL/GenBank/DDBJ whole genome shotgun (WGS) entry which is preliminary data.</text>
</comment>
<dbReference type="Gene3D" id="2.60.40.10">
    <property type="entry name" value="Immunoglobulins"/>
    <property type="match status" value="1"/>
</dbReference>
<proteinExistence type="predicted"/>
<dbReference type="PANTHER" id="PTHR46708:SF2">
    <property type="entry name" value="FIBRONECTIN TYPE-III DOMAIN-CONTAINING PROTEIN"/>
    <property type="match status" value="1"/>
</dbReference>
<keyword evidence="1" id="KW-0677">Repeat</keyword>
<protein>
    <recommendedName>
        <fullName evidence="2">Fibronectin type-III domain-containing protein</fullName>
    </recommendedName>
</protein>
<dbReference type="PROSITE" id="PS50853">
    <property type="entry name" value="FN3"/>
    <property type="match status" value="1"/>
</dbReference>
<dbReference type="Proteomes" id="UP000295264">
    <property type="component" value="Unassembled WGS sequence"/>
</dbReference>
<feature type="non-terminal residue" evidence="3">
    <location>
        <position position="1"/>
    </location>
</feature>
<keyword evidence="4" id="KW-1185">Reference proteome</keyword>
<dbReference type="Pfam" id="PF00041">
    <property type="entry name" value="fn3"/>
    <property type="match status" value="1"/>
</dbReference>
<name>A0A484H164_SOUCH</name>
<dbReference type="SMART" id="SM00060">
    <property type="entry name" value="FN3"/>
    <property type="match status" value="2"/>
</dbReference>
<dbReference type="InterPro" id="IPR050991">
    <property type="entry name" value="ECM_Regulatory_Proteins"/>
</dbReference>
<sequence>IPLSSGDLVNTSFIYRHLIFSQILQHARHNIEKYESFKKILIINISLYLSEPKPVQIVIPYESHSTSVILYVQMPDIGVFDGIHIASDRGPNVTRFLKQDNKITVDNLTPGTEYNFFVSTISGTKLSNMYYAPAVKTCLEAPSNIHEGKVTNSSIEILWNRADGNFQHYEITCINCAAAFMVQKVFQEAATFSNLDPATVYTFSIRTEKEGFKDSSPYIKEIQTGTAYVSTLVIIQCSNIFFNFQFS</sequence>
<dbReference type="EMBL" id="QWLN02001086">
    <property type="protein sequence ID" value="TEA41663.1"/>
    <property type="molecule type" value="Genomic_DNA"/>
</dbReference>
<dbReference type="InterPro" id="IPR013783">
    <property type="entry name" value="Ig-like_fold"/>
</dbReference>
<dbReference type="InterPro" id="IPR036116">
    <property type="entry name" value="FN3_sf"/>
</dbReference>
<feature type="non-terminal residue" evidence="3">
    <location>
        <position position="247"/>
    </location>
</feature>
<reference evidence="3 4" key="1">
    <citation type="journal article" date="2018" name="Genomics">
        <title>Molecular footprints of inshore aquatic adaptation in Indo-Pacific humpback dolphin (Sousa chinensis).</title>
        <authorList>
            <person name="Ming Y."/>
            <person name="Jian J."/>
            <person name="Yu F."/>
            <person name="Yu X."/>
            <person name="Wang J."/>
            <person name="Liu W."/>
        </authorList>
    </citation>
    <scope>NUCLEOTIDE SEQUENCE [LARGE SCALE GENOMIC DNA]</scope>
    <source>
        <strain evidence="3">MY-2018</strain>
        <tissue evidence="3">Skin</tissue>
    </source>
</reference>
<accession>A0A484H164</accession>
<dbReference type="SUPFAM" id="SSF49265">
    <property type="entry name" value="Fibronectin type III"/>
    <property type="match status" value="1"/>
</dbReference>
<dbReference type="AlphaFoldDB" id="A0A484H164"/>
<feature type="domain" description="Fibronectin type-III" evidence="2">
    <location>
        <begin position="141"/>
        <end position="230"/>
    </location>
</feature>
<evidence type="ECO:0000313" key="3">
    <source>
        <dbReference type="EMBL" id="TEA41663.1"/>
    </source>
</evidence>
<dbReference type="PANTHER" id="PTHR46708">
    <property type="entry name" value="TENASCIN"/>
    <property type="match status" value="1"/>
</dbReference>
<evidence type="ECO:0000259" key="2">
    <source>
        <dbReference type="PROSITE" id="PS50853"/>
    </source>
</evidence>